<feature type="transmembrane region" description="Helical" evidence="1">
    <location>
        <begin position="154"/>
        <end position="178"/>
    </location>
</feature>
<proteinExistence type="predicted"/>
<dbReference type="Pfam" id="PF13386">
    <property type="entry name" value="DsbD_2"/>
    <property type="match status" value="1"/>
</dbReference>
<organism evidence="3 4">
    <name type="scientific">Bauldia litoralis</name>
    <dbReference type="NCBI Taxonomy" id="665467"/>
    <lineage>
        <taxon>Bacteria</taxon>
        <taxon>Pseudomonadati</taxon>
        <taxon>Pseudomonadota</taxon>
        <taxon>Alphaproteobacteria</taxon>
        <taxon>Hyphomicrobiales</taxon>
        <taxon>Kaistiaceae</taxon>
        <taxon>Bauldia</taxon>
    </lineage>
</organism>
<evidence type="ECO:0000256" key="1">
    <source>
        <dbReference type="SAM" id="Phobius"/>
    </source>
</evidence>
<dbReference type="PANTHER" id="PTHR31272">
    <property type="entry name" value="CYTOCHROME C-TYPE BIOGENESIS PROTEIN HI_1454-RELATED"/>
    <property type="match status" value="1"/>
</dbReference>
<dbReference type="STRING" id="665467.SAMN02982931_01608"/>
<reference evidence="3 4" key="1">
    <citation type="submission" date="2016-10" db="EMBL/GenBank/DDBJ databases">
        <authorList>
            <person name="de Groot N.N."/>
        </authorList>
    </citation>
    <scope>NUCLEOTIDE SEQUENCE [LARGE SCALE GENOMIC DNA]</scope>
    <source>
        <strain evidence="3 4">ATCC 35022</strain>
    </source>
</reference>
<accession>A0A1G6BLR5</accession>
<evidence type="ECO:0000259" key="2">
    <source>
        <dbReference type="Pfam" id="PF13386"/>
    </source>
</evidence>
<feature type="transmembrane region" description="Helical" evidence="1">
    <location>
        <begin position="71"/>
        <end position="92"/>
    </location>
</feature>
<keyword evidence="1" id="KW-0472">Membrane</keyword>
<dbReference type="OrthoDB" id="9811352at2"/>
<dbReference type="InterPro" id="IPR051790">
    <property type="entry name" value="Cytochrome_c-biogenesis_DsbD"/>
</dbReference>
<keyword evidence="1" id="KW-1133">Transmembrane helix</keyword>
<keyword evidence="1" id="KW-0812">Transmembrane</keyword>
<dbReference type="RefSeq" id="WP_090875897.1">
    <property type="nucleotide sequence ID" value="NZ_FMXQ01000003.1"/>
</dbReference>
<feature type="transmembrane region" description="Helical" evidence="1">
    <location>
        <begin position="41"/>
        <end position="65"/>
    </location>
</feature>
<sequence length="239" mass="24335">MLTTLGLSFIAGVLSILSPCVLPLLPIILGGASSEHRWGPAALAGGLTISFTVIGLFIATIGFSIGLDEGFFRAIAAVVMIVIGAVLMVPVLQTRLAVAAGPVSNWTEHTLGGFSTGGLGGQFGLGLLLGAVWVPCVGPTLGAASLLAAQGENLGQVAATMLVFGIGAAAPLALLGLVSREALLGMRNRMAKAGRGIRVFLGIILVVVGTMILTGYDKVVETALVDASPDWLTNLTTRY</sequence>
<feature type="transmembrane region" description="Helical" evidence="1">
    <location>
        <begin position="199"/>
        <end position="216"/>
    </location>
</feature>
<feature type="transmembrane region" description="Helical" evidence="1">
    <location>
        <begin position="6"/>
        <end position="29"/>
    </location>
</feature>
<gene>
    <name evidence="3" type="ORF">SAMN02982931_01608</name>
</gene>
<evidence type="ECO:0000313" key="4">
    <source>
        <dbReference type="Proteomes" id="UP000199071"/>
    </source>
</evidence>
<evidence type="ECO:0000313" key="3">
    <source>
        <dbReference type="EMBL" id="SDB21569.1"/>
    </source>
</evidence>
<dbReference type="EMBL" id="FMXQ01000003">
    <property type="protein sequence ID" value="SDB21569.1"/>
    <property type="molecule type" value="Genomic_DNA"/>
</dbReference>
<dbReference type="Proteomes" id="UP000199071">
    <property type="component" value="Unassembled WGS sequence"/>
</dbReference>
<feature type="domain" description="Urease accessory protein UreH-like transmembrane" evidence="2">
    <location>
        <begin position="9"/>
        <end position="203"/>
    </location>
</feature>
<dbReference type="InterPro" id="IPR039447">
    <property type="entry name" value="UreH-like_TM_dom"/>
</dbReference>
<dbReference type="PANTHER" id="PTHR31272:SF9">
    <property type="entry name" value="BLL1027 PROTEIN"/>
    <property type="match status" value="1"/>
</dbReference>
<dbReference type="AlphaFoldDB" id="A0A1G6BLR5"/>
<name>A0A1G6BLR5_9HYPH</name>
<keyword evidence="4" id="KW-1185">Reference proteome</keyword>
<protein>
    <submittedName>
        <fullName evidence="3">Cytochrome c biogenesis protein CcdA</fullName>
    </submittedName>
</protein>